<comment type="caution">
    <text evidence="2">The sequence shown here is derived from an EMBL/GenBank/DDBJ whole genome shotgun (WGS) entry which is preliminary data.</text>
</comment>
<sequence>MVRMDHRFGSAHLPFCNQPIEFTDAPSSERTEKNPTLSTARPAHDIVCEAGRAILAGSISCALSIIKAGARKDGTWATPFEVVPGHVVGTSRSAWEVPMDVAADNASNE</sequence>
<evidence type="ECO:0000256" key="1">
    <source>
        <dbReference type="SAM" id="MobiDB-lite"/>
    </source>
</evidence>
<evidence type="ECO:0000313" key="3">
    <source>
        <dbReference type="Proteomes" id="UP000256645"/>
    </source>
</evidence>
<organism evidence="2 3">
    <name type="scientific">Coleophoma cylindrospora</name>
    <dbReference type="NCBI Taxonomy" id="1849047"/>
    <lineage>
        <taxon>Eukaryota</taxon>
        <taxon>Fungi</taxon>
        <taxon>Dikarya</taxon>
        <taxon>Ascomycota</taxon>
        <taxon>Pezizomycotina</taxon>
        <taxon>Leotiomycetes</taxon>
        <taxon>Helotiales</taxon>
        <taxon>Dermateaceae</taxon>
        <taxon>Coleophoma</taxon>
    </lineage>
</organism>
<evidence type="ECO:0000313" key="2">
    <source>
        <dbReference type="EMBL" id="RDW73241.1"/>
    </source>
</evidence>
<dbReference type="EMBL" id="PDLM01000007">
    <property type="protein sequence ID" value="RDW73241.1"/>
    <property type="molecule type" value="Genomic_DNA"/>
</dbReference>
<feature type="region of interest" description="Disordered" evidence="1">
    <location>
        <begin position="20"/>
        <end position="39"/>
    </location>
</feature>
<protein>
    <submittedName>
        <fullName evidence="2">Uncharacterized protein</fullName>
    </submittedName>
</protein>
<proteinExistence type="predicted"/>
<dbReference type="AlphaFoldDB" id="A0A3D8RHB1"/>
<dbReference type="Proteomes" id="UP000256645">
    <property type="component" value="Unassembled WGS sequence"/>
</dbReference>
<accession>A0A3D8RHB1</accession>
<gene>
    <name evidence="2" type="ORF">BP6252_07148</name>
</gene>
<keyword evidence="3" id="KW-1185">Reference proteome</keyword>
<reference evidence="2 3" key="1">
    <citation type="journal article" date="2018" name="IMA Fungus">
        <title>IMA Genome-F 9: Draft genome sequence of Annulohypoxylon stygium, Aspergillus mulundensis, Berkeleyomyces basicola (syn. Thielaviopsis basicola), Ceratocystis smalleyi, two Cercospora beticola strains, Coleophoma cylindrospora, Fusarium fracticaudum, Phialophora cf. hyalina, and Morchella septimelata.</title>
        <authorList>
            <person name="Wingfield B.D."/>
            <person name="Bills G.F."/>
            <person name="Dong Y."/>
            <person name="Huang W."/>
            <person name="Nel W.J."/>
            <person name="Swalarsk-Parry B.S."/>
            <person name="Vaghefi N."/>
            <person name="Wilken P.M."/>
            <person name="An Z."/>
            <person name="de Beer Z.W."/>
            <person name="De Vos L."/>
            <person name="Chen L."/>
            <person name="Duong T.A."/>
            <person name="Gao Y."/>
            <person name="Hammerbacher A."/>
            <person name="Kikkert J.R."/>
            <person name="Li Y."/>
            <person name="Li H."/>
            <person name="Li K."/>
            <person name="Li Q."/>
            <person name="Liu X."/>
            <person name="Ma X."/>
            <person name="Naidoo K."/>
            <person name="Pethybridge S.J."/>
            <person name="Sun J."/>
            <person name="Steenkamp E.T."/>
            <person name="van der Nest M.A."/>
            <person name="van Wyk S."/>
            <person name="Wingfield M.J."/>
            <person name="Xiong C."/>
            <person name="Yue Q."/>
            <person name="Zhang X."/>
        </authorList>
    </citation>
    <scope>NUCLEOTIDE SEQUENCE [LARGE SCALE GENOMIC DNA]</scope>
    <source>
        <strain evidence="2 3">BP6252</strain>
    </source>
</reference>
<name>A0A3D8RHB1_9HELO</name>